<dbReference type="InterPro" id="IPR036291">
    <property type="entry name" value="NAD(P)-bd_dom_sf"/>
</dbReference>
<dbReference type="Proteomes" id="UP000799438">
    <property type="component" value="Unassembled WGS sequence"/>
</dbReference>
<dbReference type="GO" id="GO:0016491">
    <property type="term" value="F:oxidoreductase activity"/>
    <property type="evidence" value="ECO:0007669"/>
    <property type="project" value="UniProtKB-KW"/>
</dbReference>
<evidence type="ECO:0000256" key="2">
    <source>
        <dbReference type="ARBA" id="ARBA00022857"/>
    </source>
</evidence>
<evidence type="ECO:0000256" key="3">
    <source>
        <dbReference type="ARBA" id="ARBA00023002"/>
    </source>
</evidence>
<dbReference type="PRINTS" id="PR00081">
    <property type="entry name" value="GDHRDH"/>
</dbReference>
<dbReference type="Pfam" id="PF00106">
    <property type="entry name" value="adh_short"/>
    <property type="match status" value="1"/>
</dbReference>
<dbReference type="SUPFAM" id="SSF51735">
    <property type="entry name" value="NAD(P)-binding Rossmann-fold domains"/>
    <property type="match status" value="1"/>
</dbReference>
<proteinExistence type="inferred from homology"/>
<dbReference type="Gene3D" id="3.40.50.720">
    <property type="entry name" value="NAD(P)-binding Rossmann-like Domain"/>
    <property type="match status" value="1"/>
</dbReference>
<accession>A0A6A6AYV5</accession>
<evidence type="ECO:0000313" key="5">
    <source>
        <dbReference type="Proteomes" id="UP000799438"/>
    </source>
</evidence>
<dbReference type="InterPro" id="IPR002347">
    <property type="entry name" value="SDR_fam"/>
</dbReference>
<evidence type="ECO:0008006" key="6">
    <source>
        <dbReference type="Google" id="ProtNLM"/>
    </source>
</evidence>
<name>A0A6A6AYV5_9PEZI</name>
<reference evidence="4" key="1">
    <citation type="journal article" date="2020" name="Stud. Mycol.">
        <title>101 Dothideomycetes genomes: a test case for predicting lifestyles and emergence of pathogens.</title>
        <authorList>
            <person name="Haridas S."/>
            <person name="Albert R."/>
            <person name="Binder M."/>
            <person name="Bloem J."/>
            <person name="Labutti K."/>
            <person name="Salamov A."/>
            <person name="Andreopoulos B."/>
            <person name="Baker S."/>
            <person name="Barry K."/>
            <person name="Bills G."/>
            <person name="Bluhm B."/>
            <person name="Cannon C."/>
            <person name="Castanera R."/>
            <person name="Culley D."/>
            <person name="Daum C."/>
            <person name="Ezra D."/>
            <person name="Gonzalez J."/>
            <person name="Henrissat B."/>
            <person name="Kuo A."/>
            <person name="Liang C."/>
            <person name="Lipzen A."/>
            <person name="Lutzoni F."/>
            <person name="Magnuson J."/>
            <person name="Mondo S."/>
            <person name="Nolan M."/>
            <person name="Ohm R."/>
            <person name="Pangilinan J."/>
            <person name="Park H.-J."/>
            <person name="Ramirez L."/>
            <person name="Alfaro M."/>
            <person name="Sun H."/>
            <person name="Tritt A."/>
            <person name="Yoshinaga Y."/>
            <person name="Zwiers L.-H."/>
            <person name="Turgeon B."/>
            <person name="Goodwin S."/>
            <person name="Spatafora J."/>
            <person name="Crous P."/>
            <person name="Grigoriev I."/>
        </authorList>
    </citation>
    <scope>NUCLEOTIDE SEQUENCE</scope>
    <source>
        <strain evidence="4">CBS 121167</strain>
    </source>
</reference>
<dbReference type="GeneID" id="54295005"/>
<dbReference type="PANTHER" id="PTHR43544:SF7">
    <property type="entry name" value="NADB-LER2"/>
    <property type="match status" value="1"/>
</dbReference>
<organism evidence="4 5">
    <name type="scientific">Aplosporella prunicola CBS 121167</name>
    <dbReference type="NCBI Taxonomy" id="1176127"/>
    <lineage>
        <taxon>Eukaryota</taxon>
        <taxon>Fungi</taxon>
        <taxon>Dikarya</taxon>
        <taxon>Ascomycota</taxon>
        <taxon>Pezizomycotina</taxon>
        <taxon>Dothideomycetes</taxon>
        <taxon>Dothideomycetes incertae sedis</taxon>
        <taxon>Botryosphaeriales</taxon>
        <taxon>Aplosporellaceae</taxon>
        <taxon>Aplosporella</taxon>
    </lineage>
</organism>
<comment type="similarity">
    <text evidence="1">Belongs to the short-chain dehydrogenases/reductases (SDR) family.</text>
</comment>
<gene>
    <name evidence="4" type="ORF">K452DRAFT_236442</name>
</gene>
<dbReference type="EMBL" id="ML995507">
    <property type="protein sequence ID" value="KAF2137112.1"/>
    <property type="molecule type" value="Genomic_DNA"/>
</dbReference>
<sequence>MSTTNTTYLITGANRGLGRGLVATYLARPASTIIAGVRDPAHPTAQSLYSLSVGTDSALIVVRIDSSDAPSAAAAISLLATEHSITRLDVVIANAGIGKTYPRIADATLDELDEHIRVNAYGPLALFQAALPALNQSSQPKFVALSSAVGSIGGMGKRTLLPHAAYGPSKALLNWLVRRMHFEHENMIVFPIHPGWAKTEMGNGTATKFGLGEAEVEPKDSVAGMIKVIDGATREETSGRFMLFNGEVSEW</sequence>
<dbReference type="InterPro" id="IPR051468">
    <property type="entry name" value="Fungal_SecMetab_SDRs"/>
</dbReference>
<evidence type="ECO:0000256" key="1">
    <source>
        <dbReference type="ARBA" id="ARBA00006484"/>
    </source>
</evidence>
<dbReference type="PANTHER" id="PTHR43544">
    <property type="entry name" value="SHORT-CHAIN DEHYDROGENASE/REDUCTASE"/>
    <property type="match status" value="1"/>
</dbReference>
<dbReference type="OrthoDB" id="9876299at2759"/>
<dbReference type="AlphaFoldDB" id="A0A6A6AYV5"/>
<keyword evidence="5" id="KW-1185">Reference proteome</keyword>
<evidence type="ECO:0000313" key="4">
    <source>
        <dbReference type="EMBL" id="KAF2137112.1"/>
    </source>
</evidence>
<dbReference type="RefSeq" id="XP_033392830.1">
    <property type="nucleotide sequence ID" value="XM_033537509.1"/>
</dbReference>
<dbReference type="GO" id="GO:0005737">
    <property type="term" value="C:cytoplasm"/>
    <property type="evidence" value="ECO:0007669"/>
    <property type="project" value="TreeGrafter"/>
</dbReference>
<dbReference type="CDD" id="cd05325">
    <property type="entry name" value="carb_red_sniffer_like_SDR_c"/>
    <property type="match status" value="1"/>
</dbReference>
<protein>
    <recommendedName>
        <fullName evidence="6">Aflatoxin biosynthesis ketoreductase nor-1</fullName>
    </recommendedName>
</protein>
<keyword evidence="3" id="KW-0560">Oxidoreductase</keyword>
<keyword evidence="2" id="KW-0521">NADP</keyword>